<evidence type="ECO:0000313" key="2">
    <source>
        <dbReference type="Proteomes" id="UP001488838"/>
    </source>
</evidence>
<dbReference type="AlphaFoldDB" id="A0AAW0IHX5"/>
<keyword evidence="2" id="KW-1185">Reference proteome</keyword>
<dbReference type="EMBL" id="JBBHLL010000129">
    <property type="protein sequence ID" value="KAK7813922.1"/>
    <property type="molecule type" value="Genomic_DNA"/>
</dbReference>
<evidence type="ECO:0000313" key="1">
    <source>
        <dbReference type="EMBL" id="KAK7813922.1"/>
    </source>
</evidence>
<accession>A0AAW0IHX5</accession>
<sequence>MICTTEQRPDPPQLLSKCQRWRRAKLATHRASGGLFSFPVFPRALLGTWQQVRVMSEQRMDSELNAWDSPQTCDVNSRFDVNSIQKPLSTGLLNKETRLYLTYLFPTL</sequence>
<organism evidence="1 2">
    <name type="scientific">Myodes glareolus</name>
    <name type="common">Bank vole</name>
    <name type="synonym">Clethrionomys glareolus</name>
    <dbReference type="NCBI Taxonomy" id="447135"/>
    <lineage>
        <taxon>Eukaryota</taxon>
        <taxon>Metazoa</taxon>
        <taxon>Chordata</taxon>
        <taxon>Craniata</taxon>
        <taxon>Vertebrata</taxon>
        <taxon>Euteleostomi</taxon>
        <taxon>Mammalia</taxon>
        <taxon>Eutheria</taxon>
        <taxon>Euarchontoglires</taxon>
        <taxon>Glires</taxon>
        <taxon>Rodentia</taxon>
        <taxon>Myomorpha</taxon>
        <taxon>Muroidea</taxon>
        <taxon>Cricetidae</taxon>
        <taxon>Arvicolinae</taxon>
        <taxon>Myodes</taxon>
    </lineage>
</organism>
<protein>
    <submittedName>
        <fullName evidence="1">Uncharacterized protein</fullName>
    </submittedName>
</protein>
<gene>
    <name evidence="1" type="ORF">U0070_011029</name>
</gene>
<name>A0AAW0IHX5_MYOGA</name>
<comment type="caution">
    <text evidence="1">The sequence shown here is derived from an EMBL/GenBank/DDBJ whole genome shotgun (WGS) entry which is preliminary data.</text>
</comment>
<reference evidence="1 2" key="1">
    <citation type="journal article" date="2023" name="bioRxiv">
        <title>Conserved and derived expression patterns and positive selection on dental genes reveal complex evolutionary context of ever-growing rodent molars.</title>
        <authorList>
            <person name="Calamari Z.T."/>
            <person name="Song A."/>
            <person name="Cohen E."/>
            <person name="Akter M."/>
            <person name="Roy R.D."/>
            <person name="Hallikas O."/>
            <person name="Christensen M.M."/>
            <person name="Li P."/>
            <person name="Marangoni P."/>
            <person name="Jernvall J."/>
            <person name="Klein O.D."/>
        </authorList>
    </citation>
    <scope>NUCLEOTIDE SEQUENCE [LARGE SCALE GENOMIC DNA]</scope>
    <source>
        <strain evidence="1">V071</strain>
    </source>
</reference>
<proteinExistence type="predicted"/>
<dbReference type="Proteomes" id="UP001488838">
    <property type="component" value="Unassembled WGS sequence"/>
</dbReference>